<dbReference type="InterPro" id="IPR052227">
    <property type="entry name" value="Arf-Rho-GAP_ANK-PH_domain"/>
</dbReference>
<dbReference type="AlphaFoldDB" id="A0A444V171"/>
<feature type="region of interest" description="Disordered" evidence="2">
    <location>
        <begin position="839"/>
        <end position="863"/>
    </location>
</feature>
<keyword evidence="7" id="KW-1185">Reference proteome</keyword>
<dbReference type="PANTHER" id="PTHR45899:SF4">
    <property type="entry name" value="ARF-GAP WITH RHO-GAP DOMAIN, ANK REPEAT AND PH DOMAIN-CONTAINING PROTEIN 3"/>
    <property type="match status" value="1"/>
</dbReference>
<dbReference type="InterPro" id="IPR001849">
    <property type="entry name" value="PH_domain"/>
</dbReference>
<dbReference type="InterPro" id="IPR008936">
    <property type="entry name" value="Rho_GTPase_activation_prot"/>
</dbReference>
<proteinExistence type="predicted"/>
<dbReference type="Proteomes" id="UP000289886">
    <property type="component" value="Unassembled WGS sequence"/>
</dbReference>
<dbReference type="GO" id="GO:0005737">
    <property type="term" value="C:cytoplasm"/>
    <property type="evidence" value="ECO:0007669"/>
    <property type="project" value="TreeGrafter"/>
</dbReference>
<dbReference type="SUPFAM" id="SSF50729">
    <property type="entry name" value="PH domain-like"/>
    <property type="match status" value="3"/>
</dbReference>
<accession>A0A444V171</accession>
<feature type="domain" description="Ras-associating" evidence="4">
    <location>
        <begin position="490"/>
        <end position="584"/>
    </location>
</feature>
<dbReference type="EMBL" id="SCEB01003727">
    <property type="protein sequence ID" value="RXM94132.1"/>
    <property type="molecule type" value="Genomic_DNA"/>
</dbReference>
<dbReference type="SUPFAM" id="SSF48350">
    <property type="entry name" value="GTPase activation domain, GAP"/>
    <property type="match status" value="1"/>
</dbReference>
<reference evidence="6 7" key="1">
    <citation type="submission" date="2019-01" db="EMBL/GenBank/DDBJ databases">
        <title>Draft Genome and Complete Hox-Cluster Characterization of the Sterlet Sturgeon (Acipenser ruthenus).</title>
        <authorList>
            <person name="Wei Q."/>
        </authorList>
    </citation>
    <scope>NUCLEOTIDE SEQUENCE [LARGE SCALE GENOMIC DNA]</scope>
    <source>
        <strain evidence="6">WHYD16114868_AA</strain>
        <tissue evidence="6">Blood</tissue>
    </source>
</reference>
<dbReference type="GO" id="GO:0005096">
    <property type="term" value="F:GTPase activator activity"/>
    <property type="evidence" value="ECO:0007669"/>
    <property type="project" value="UniProtKB-KW"/>
</dbReference>
<dbReference type="PANTHER" id="PTHR45899">
    <property type="entry name" value="RHO GTPASE ACTIVATING PROTEIN AT 15B, ISOFORM C"/>
    <property type="match status" value="1"/>
</dbReference>
<dbReference type="FunFam" id="2.30.29.30:FF:000638">
    <property type="entry name" value="Arf-GAP with Rho-GAP domain, ANK repeat and PH domain-containing protein 3"/>
    <property type="match status" value="1"/>
</dbReference>
<gene>
    <name evidence="6" type="ORF">EOD39_18326</name>
</gene>
<name>A0A444V171_ACIRT</name>
<dbReference type="GO" id="GO:0005547">
    <property type="term" value="F:phosphatidylinositol-3,4,5-trisphosphate binding"/>
    <property type="evidence" value="ECO:0007669"/>
    <property type="project" value="TreeGrafter"/>
</dbReference>
<dbReference type="InterPro" id="IPR038508">
    <property type="entry name" value="ArfGAP_dom_sf"/>
</dbReference>
<dbReference type="Pfam" id="PF00169">
    <property type="entry name" value="PH"/>
    <property type="match status" value="2"/>
</dbReference>
<feature type="domain" description="PH" evidence="3">
    <location>
        <begin position="249"/>
        <end position="347"/>
    </location>
</feature>
<evidence type="ECO:0000256" key="1">
    <source>
        <dbReference type="ARBA" id="ARBA00022468"/>
    </source>
</evidence>
<dbReference type="PROSITE" id="PS50003">
    <property type="entry name" value="PH_DOMAIN"/>
    <property type="match status" value="2"/>
</dbReference>
<feature type="domain" description="PH" evidence="3">
    <location>
        <begin position="125"/>
        <end position="238"/>
    </location>
</feature>
<evidence type="ECO:0000259" key="3">
    <source>
        <dbReference type="PROSITE" id="PS50003"/>
    </source>
</evidence>
<dbReference type="SMART" id="SM00233">
    <property type="entry name" value="PH"/>
    <property type="match status" value="3"/>
</dbReference>
<dbReference type="InterPro" id="IPR011993">
    <property type="entry name" value="PH-like_dom_sf"/>
</dbReference>
<dbReference type="InterPro" id="IPR000198">
    <property type="entry name" value="RhoGAP_dom"/>
</dbReference>
<dbReference type="SMART" id="SM00324">
    <property type="entry name" value="RhoGAP"/>
    <property type="match status" value="1"/>
</dbReference>
<dbReference type="GO" id="GO:0007165">
    <property type="term" value="P:signal transduction"/>
    <property type="evidence" value="ECO:0007669"/>
    <property type="project" value="InterPro"/>
</dbReference>
<dbReference type="Pfam" id="PF00620">
    <property type="entry name" value="RhoGAP"/>
    <property type="match status" value="1"/>
</dbReference>
<dbReference type="Gene3D" id="2.30.29.30">
    <property type="entry name" value="Pleckstrin-homology domain (PH domain)/Phosphotyrosine-binding domain (PTB)"/>
    <property type="match status" value="3"/>
</dbReference>
<feature type="domain" description="Rho-GAP" evidence="5">
    <location>
        <begin position="238"/>
        <end position="461"/>
    </location>
</feature>
<protein>
    <submittedName>
        <fullName evidence="6">Arf-GAP with Rho-GAP domain, ANK repeat and PH domain-containing protein 3</fullName>
    </submittedName>
</protein>
<evidence type="ECO:0000313" key="7">
    <source>
        <dbReference type="Proteomes" id="UP000289886"/>
    </source>
</evidence>
<keyword evidence="1" id="KW-0343">GTPase activation</keyword>
<dbReference type="InterPro" id="IPR000159">
    <property type="entry name" value="RA_dom"/>
</dbReference>
<evidence type="ECO:0000313" key="6">
    <source>
        <dbReference type="EMBL" id="RXM94132.1"/>
    </source>
</evidence>
<dbReference type="CDD" id="cd17228">
    <property type="entry name" value="RA_ARAP3"/>
    <property type="match status" value="1"/>
</dbReference>
<evidence type="ECO:0000259" key="5">
    <source>
        <dbReference type="PROSITE" id="PS50238"/>
    </source>
</evidence>
<comment type="caution">
    <text evidence="6">The sequence shown here is derived from an EMBL/GenBank/DDBJ whole genome shotgun (WGS) entry which is preliminary data.</text>
</comment>
<dbReference type="PROSITE" id="PS50200">
    <property type="entry name" value="RA"/>
    <property type="match status" value="1"/>
</dbReference>
<dbReference type="Gene3D" id="1.10.220.150">
    <property type="entry name" value="Arf GTPase activating protein"/>
    <property type="match status" value="1"/>
</dbReference>
<evidence type="ECO:0000256" key="2">
    <source>
        <dbReference type="SAM" id="MobiDB-lite"/>
    </source>
</evidence>
<dbReference type="Gene3D" id="1.10.555.10">
    <property type="entry name" value="Rho GTPase activation protein"/>
    <property type="match status" value="1"/>
</dbReference>
<sequence length="892" mass="100995">MLGNEKANAFWAARLPSGDEMDPDAPPDQRREFIGLKYRDGKYRRHHPHFNTQEELLKALCAATVEQNLLKTVTQIFSEAEAADVTDTNGYDNSRNLYETHRDCSDLSSSDDCGSGSVYDEIMQPVLHSGYLYKSASTSKGTTGKKPREEFQKQWCSLERSLLFYETDKSTEPSMKIELSDIICLGVTRPGSLTSPGPFDRFRYTFELYLSSEKLYQFGVECPETLHSWTSALGKACTPLSCHCLLGREFERVGRLRYKAMLDPEQWKEGYFVLQKSNLFICPGSDGAAEDSINLKRLQELSVTSQNENNEKKDILVLVEMGRTLYLQSMARMDFSMWYADIQTAAGGKGNALRDQQLSRNGIPIIVDSCISFLTQYVISEKLQRLDRYKKLICSLPRVNRTTLAALIGHLYRVQKCADLNQMCTKNLSLLFAPSLFQTDGKGEHEVKIIEDLIDNYLHVFDIDEEQLTQIELELSLITTWKDVQLSQAGDLIIEVYLEKKLPDCCITLKVSPMMSAEELTNQVLYMRNIPAGDKDIWLTFEAIESSELERPLHPKEKVLEQALQWCKLPEPSSAYLVVKKIPNGQAIEIFTGFQSEIVKIGGLKCREEPPKLLQGNKFQERIFQIRDRKLLLLKDKKSNKPEKEWPLKTLKVYLGIRKKLKAPTQYLCCSGESEMWDWMTNILKAQHDDLRPAVLRRHSSSDLSKQNFGTMPLVSIRGDESNSTMLSANQTLPMKMQQDSFEEQPSSTEPLYEEVGDFGLQVLKSLQTSFLSEPSEVKTLPLSRPASQDYRKTGSLDRMIGPNPVRTLCVEGSRGLSQSASLERLRSPDHMEPLILEDSCTTDPEGPVRPYPKKTALSTPSQDKLLQELANVFMKKGETGNAASQGGQNIL</sequence>
<evidence type="ECO:0000259" key="4">
    <source>
        <dbReference type="PROSITE" id="PS50200"/>
    </source>
</evidence>
<organism evidence="6 7">
    <name type="scientific">Acipenser ruthenus</name>
    <name type="common">Sterlet sturgeon</name>
    <dbReference type="NCBI Taxonomy" id="7906"/>
    <lineage>
        <taxon>Eukaryota</taxon>
        <taxon>Metazoa</taxon>
        <taxon>Chordata</taxon>
        <taxon>Craniata</taxon>
        <taxon>Vertebrata</taxon>
        <taxon>Euteleostomi</taxon>
        <taxon>Actinopterygii</taxon>
        <taxon>Chondrostei</taxon>
        <taxon>Acipenseriformes</taxon>
        <taxon>Acipenseridae</taxon>
        <taxon>Acipenser</taxon>
    </lineage>
</organism>
<dbReference type="Pfam" id="PF00788">
    <property type="entry name" value="RA"/>
    <property type="match status" value="1"/>
</dbReference>
<dbReference type="Gene3D" id="3.10.20.90">
    <property type="entry name" value="Phosphatidylinositol 3-kinase Catalytic Subunit, Chain A, domain 1"/>
    <property type="match status" value="1"/>
</dbReference>
<dbReference type="PROSITE" id="PS50238">
    <property type="entry name" value="RHOGAP"/>
    <property type="match status" value="1"/>
</dbReference>